<evidence type="ECO:0000313" key="2">
    <source>
        <dbReference type="Proteomes" id="UP000827976"/>
    </source>
</evidence>
<accession>A0ACB7ULF2</accession>
<reference evidence="2" key="1">
    <citation type="journal article" date="2022" name="Nat. Commun.">
        <title>Chromosome evolution and the genetic basis of agronomically important traits in greater yam.</title>
        <authorList>
            <person name="Bredeson J.V."/>
            <person name="Lyons J.B."/>
            <person name="Oniyinde I.O."/>
            <person name="Okereke N.R."/>
            <person name="Kolade O."/>
            <person name="Nnabue I."/>
            <person name="Nwadili C.O."/>
            <person name="Hribova E."/>
            <person name="Parker M."/>
            <person name="Nwogha J."/>
            <person name="Shu S."/>
            <person name="Carlson J."/>
            <person name="Kariba R."/>
            <person name="Muthemba S."/>
            <person name="Knop K."/>
            <person name="Barton G.J."/>
            <person name="Sherwood A.V."/>
            <person name="Lopez-Montes A."/>
            <person name="Asiedu R."/>
            <person name="Jamnadass R."/>
            <person name="Muchugi A."/>
            <person name="Goodstein D."/>
            <person name="Egesi C.N."/>
            <person name="Featherston J."/>
            <person name="Asfaw A."/>
            <person name="Simpson G.G."/>
            <person name="Dolezel J."/>
            <person name="Hendre P.S."/>
            <person name="Van Deynze A."/>
            <person name="Kumar P.L."/>
            <person name="Obidiegwu J.E."/>
            <person name="Bhattacharjee R."/>
            <person name="Rokhsar D.S."/>
        </authorList>
    </citation>
    <scope>NUCLEOTIDE SEQUENCE [LARGE SCALE GENOMIC DNA]</scope>
    <source>
        <strain evidence="2">cv. TDa95/00328</strain>
    </source>
</reference>
<dbReference type="Proteomes" id="UP000827976">
    <property type="component" value="Chromosome 15"/>
</dbReference>
<dbReference type="EMBL" id="CM037025">
    <property type="protein sequence ID" value="KAH7661337.1"/>
    <property type="molecule type" value="Genomic_DNA"/>
</dbReference>
<protein>
    <submittedName>
        <fullName evidence="1">Mg2+ transporter protein CorA-like/Zinc transport protein ZntB protein</fullName>
    </submittedName>
</protein>
<evidence type="ECO:0000313" key="1">
    <source>
        <dbReference type="EMBL" id="KAH7661337.1"/>
    </source>
</evidence>
<organism evidence="1 2">
    <name type="scientific">Dioscorea alata</name>
    <name type="common">Purple yam</name>
    <dbReference type="NCBI Taxonomy" id="55571"/>
    <lineage>
        <taxon>Eukaryota</taxon>
        <taxon>Viridiplantae</taxon>
        <taxon>Streptophyta</taxon>
        <taxon>Embryophyta</taxon>
        <taxon>Tracheophyta</taxon>
        <taxon>Spermatophyta</taxon>
        <taxon>Magnoliopsida</taxon>
        <taxon>Liliopsida</taxon>
        <taxon>Dioscoreales</taxon>
        <taxon>Dioscoreaceae</taxon>
        <taxon>Dioscorea</taxon>
    </lineage>
</organism>
<proteinExistence type="predicted"/>
<comment type="caution">
    <text evidence="1">The sequence shown here is derived from an EMBL/GenBank/DDBJ whole genome shotgun (WGS) entry which is preliminary data.</text>
</comment>
<sequence>MARDAALVEASVKKKVVAPRSWVLLDSTGETTILDADKYAIMHRVQIHARDLRILDPLLSYPSTILGREQAIVLNLEHIKAIITAEEVLLRDPTEENVIPIVEELRRRLPTINVAERTQGEGREHHDADAIEEEESPFEFRALEVALEAICSYLDARTTELETAAYPALDELTSKVRDELEQLLDDDDDMADLYLSRKLFGASSPVSGSGAPNWFAASPTIGSKISRASRASAATIHGNENDVEELEMLLEAYFMQIDATLNKLTTLREYIDDTEDYINIQLDNHRNQLIQLELFLSSGTVCLSLYSLVAGVFGMNIPYSWNDNHGYIFKWVVIISGVVAALLFIFIVAYARYKGLVGS</sequence>
<name>A0ACB7ULF2_DIOAL</name>
<keyword evidence="2" id="KW-1185">Reference proteome</keyword>
<gene>
    <name evidence="1" type="ORF">IHE45_15G055800</name>
</gene>